<evidence type="ECO:0000256" key="1">
    <source>
        <dbReference type="ARBA" id="ARBA00004236"/>
    </source>
</evidence>
<dbReference type="CDD" id="cd18773">
    <property type="entry name" value="PDC1_HK_sensor"/>
    <property type="match status" value="1"/>
</dbReference>
<dbReference type="InterPro" id="IPR004089">
    <property type="entry name" value="MCPsignal_dom"/>
</dbReference>
<evidence type="ECO:0008006" key="12">
    <source>
        <dbReference type="Google" id="ProtNLM"/>
    </source>
</evidence>
<keyword evidence="7" id="KW-0812">Transmembrane</keyword>
<dbReference type="GO" id="GO:0005886">
    <property type="term" value="C:plasma membrane"/>
    <property type="evidence" value="ECO:0007669"/>
    <property type="project" value="UniProtKB-SubCell"/>
</dbReference>
<organism evidence="10 11">
    <name type="scientific">Paenibacillus rigui</name>
    <dbReference type="NCBI Taxonomy" id="554312"/>
    <lineage>
        <taxon>Bacteria</taxon>
        <taxon>Bacillati</taxon>
        <taxon>Bacillota</taxon>
        <taxon>Bacilli</taxon>
        <taxon>Bacillales</taxon>
        <taxon>Paenibacillaceae</taxon>
        <taxon>Paenibacillus</taxon>
    </lineage>
</organism>
<comment type="caution">
    <text evidence="10">The sequence shown here is derived from an EMBL/GenBank/DDBJ whole genome shotgun (WGS) entry which is preliminary data.</text>
</comment>
<gene>
    <name evidence="10" type="ORF">CF651_27100</name>
</gene>
<evidence type="ECO:0000256" key="5">
    <source>
        <dbReference type="ARBA" id="ARBA00029447"/>
    </source>
</evidence>
<keyword evidence="2" id="KW-1003">Cell membrane</keyword>
<evidence type="ECO:0000256" key="3">
    <source>
        <dbReference type="ARBA" id="ARBA00023136"/>
    </source>
</evidence>
<dbReference type="OrthoDB" id="107771at2"/>
<dbReference type="PANTHER" id="PTHR32089:SF112">
    <property type="entry name" value="LYSOZYME-LIKE PROTEIN-RELATED"/>
    <property type="match status" value="1"/>
</dbReference>
<dbReference type="Proteomes" id="UP000215509">
    <property type="component" value="Unassembled WGS sequence"/>
</dbReference>
<dbReference type="SMART" id="SM00283">
    <property type="entry name" value="MA"/>
    <property type="match status" value="1"/>
</dbReference>
<keyword evidence="4 6" id="KW-0807">Transducer</keyword>
<feature type="domain" description="Methyl-accepting transducer" evidence="8">
    <location>
        <begin position="507"/>
        <end position="743"/>
    </location>
</feature>
<protein>
    <recommendedName>
        <fullName evidence="12">Methyl-accepting chemotaxis protein</fullName>
    </recommendedName>
</protein>
<name>A0A229UIE8_9BACL</name>
<dbReference type="CDD" id="cd11386">
    <property type="entry name" value="MCP_signal"/>
    <property type="match status" value="1"/>
</dbReference>
<sequence>MIDLLYINGIQYTVCHIVPKITPRRYVNDKKRHTCVDFILSARYGQPALSLYLATQQSAPHTTGIGTQRFKPIKLNDIFSRGVIMTSIKWKIMLFVAAVIIVILGSNVYFVKNMLDKTTDYSSELLQKQLEDKVAMVEKGVNGYVADVTQTAAFLADQMAQDKQVVRAVKENNKELLHSALDSSSRIAKEKIGIDLIWVTSLKERTSDGKTPILACPTNPSFDGFGQLQYASTNASLDSGQTVISWEVNEEDGKLQISAPIKDTDGKVIGAIVVGQQAYQAMFSKIAESTQAGSTLFLVSDQTDYYVMTDVQKDAIGQQMFADSHEKLKDQARNVSKLAAHNADYAALVPLLNQVKSSKKPLIQVVQLGGQSYASYLLPLLSHDGAIQGVLMNRIPGFVASQQEMLKQSASLQGTAILVFLLLFLLSLMAAYWISHRIASPIRDMVGFVSDIAAGDLTRQLQLQSKDEIGELSRHIILMKENLHGIITEISHSSNQVAALSEELTASAEESGKASSFISASISEVAEGAESQFTSVQDSQDALHKIATDSDRITGFVQEVNRTTQAASYLSQTGKEVISSTVNQMHLIRGKTDILEQVLLALEAKSKEIGHIVALITNISNQTNILSLNASIEAARAGEYGKGFSVIANEIRMLAEQTRNSADQIQQLISDIQNESFQSIHSLNESQAAIKEGAALVAEAGNTFTGIYGSVDQVAGQMKDISSSIEQINTKIGHLLSSTLSISEISHTSVSHTQNVAASAEEQTASMMEISSSAASLSEMAADLQSLAHRFKI</sequence>
<dbReference type="InterPro" id="IPR003660">
    <property type="entry name" value="HAMP_dom"/>
</dbReference>
<feature type="transmembrane region" description="Helical" evidence="7">
    <location>
        <begin position="415"/>
        <end position="434"/>
    </location>
</feature>
<keyword evidence="3 7" id="KW-0472">Membrane</keyword>
<dbReference type="EMBL" id="NMQW01000050">
    <property type="protein sequence ID" value="OXM83202.1"/>
    <property type="molecule type" value="Genomic_DNA"/>
</dbReference>
<evidence type="ECO:0000256" key="4">
    <source>
        <dbReference type="ARBA" id="ARBA00023224"/>
    </source>
</evidence>
<dbReference type="InterPro" id="IPR029151">
    <property type="entry name" value="Sensor-like_sf"/>
</dbReference>
<dbReference type="PANTHER" id="PTHR32089">
    <property type="entry name" value="METHYL-ACCEPTING CHEMOTAXIS PROTEIN MCPB"/>
    <property type="match status" value="1"/>
</dbReference>
<evidence type="ECO:0000313" key="10">
    <source>
        <dbReference type="EMBL" id="OXM83202.1"/>
    </source>
</evidence>
<evidence type="ECO:0000256" key="2">
    <source>
        <dbReference type="ARBA" id="ARBA00022475"/>
    </source>
</evidence>
<dbReference type="CDD" id="cd06225">
    <property type="entry name" value="HAMP"/>
    <property type="match status" value="1"/>
</dbReference>
<dbReference type="Gene3D" id="3.30.450.20">
    <property type="entry name" value="PAS domain"/>
    <property type="match status" value="1"/>
</dbReference>
<evidence type="ECO:0000256" key="6">
    <source>
        <dbReference type="PROSITE-ProRule" id="PRU00284"/>
    </source>
</evidence>
<feature type="domain" description="HAMP" evidence="9">
    <location>
        <begin position="436"/>
        <end position="488"/>
    </location>
</feature>
<dbReference type="SUPFAM" id="SSF58104">
    <property type="entry name" value="Methyl-accepting chemotaxis protein (MCP) signaling domain"/>
    <property type="match status" value="1"/>
</dbReference>
<evidence type="ECO:0000259" key="8">
    <source>
        <dbReference type="PROSITE" id="PS50111"/>
    </source>
</evidence>
<dbReference type="PROSITE" id="PS50885">
    <property type="entry name" value="HAMP"/>
    <property type="match status" value="1"/>
</dbReference>
<dbReference type="GO" id="GO:0007165">
    <property type="term" value="P:signal transduction"/>
    <property type="evidence" value="ECO:0007669"/>
    <property type="project" value="UniProtKB-KW"/>
</dbReference>
<accession>A0A229UIE8</accession>
<feature type="transmembrane region" description="Helical" evidence="7">
    <location>
        <begin position="92"/>
        <end position="111"/>
    </location>
</feature>
<dbReference type="SUPFAM" id="SSF103190">
    <property type="entry name" value="Sensory domain-like"/>
    <property type="match status" value="1"/>
</dbReference>
<dbReference type="SMART" id="SM00304">
    <property type="entry name" value="HAMP"/>
    <property type="match status" value="1"/>
</dbReference>
<dbReference type="Gene3D" id="1.10.287.950">
    <property type="entry name" value="Methyl-accepting chemotaxis protein"/>
    <property type="match status" value="1"/>
</dbReference>
<evidence type="ECO:0000256" key="7">
    <source>
        <dbReference type="SAM" id="Phobius"/>
    </source>
</evidence>
<evidence type="ECO:0000313" key="11">
    <source>
        <dbReference type="Proteomes" id="UP000215509"/>
    </source>
</evidence>
<dbReference type="Pfam" id="PF00672">
    <property type="entry name" value="HAMP"/>
    <property type="match status" value="1"/>
</dbReference>
<evidence type="ECO:0000259" key="9">
    <source>
        <dbReference type="PROSITE" id="PS50885"/>
    </source>
</evidence>
<comment type="similarity">
    <text evidence="5">Belongs to the methyl-accepting chemotaxis (MCP) protein family.</text>
</comment>
<dbReference type="AlphaFoldDB" id="A0A229UIE8"/>
<keyword evidence="11" id="KW-1185">Reference proteome</keyword>
<dbReference type="Pfam" id="PF00015">
    <property type="entry name" value="MCPsignal"/>
    <property type="match status" value="1"/>
</dbReference>
<keyword evidence="7" id="KW-1133">Transmembrane helix</keyword>
<dbReference type="PROSITE" id="PS50111">
    <property type="entry name" value="CHEMOTAXIS_TRANSDUC_2"/>
    <property type="match status" value="1"/>
</dbReference>
<proteinExistence type="inferred from homology"/>
<dbReference type="Gene3D" id="6.10.340.10">
    <property type="match status" value="1"/>
</dbReference>
<comment type="subcellular location">
    <subcellularLocation>
        <location evidence="1">Cell membrane</location>
    </subcellularLocation>
</comment>
<reference evidence="10 11" key="1">
    <citation type="submission" date="2017-07" db="EMBL/GenBank/DDBJ databases">
        <title>Genome sequencing and assembly of Paenibacillus rigui.</title>
        <authorList>
            <person name="Mayilraj S."/>
        </authorList>
    </citation>
    <scope>NUCLEOTIDE SEQUENCE [LARGE SCALE GENOMIC DNA]</scope>
    <source>
        <strain evidence="10 11">JCM 16352</strain>
    </source>
</reference>